<dbReference type="InterPro" id="IPR049296">
    <property type="entry name" value="PARP1-like_PADR1_N"/>
</dbReference>
<dbReference type="GO" id="GO:0003950">
    <property type="term" value="F:NAD+ poly-ADP-ribosyltransferase activity"/>
    <property type="evidence" value="ECO:0007669"/>
    <property type="project" value="TreeGrafter"/>
</dbReference>
<dbReference type="InterPro" id="IPR036957">
    <property type="entry name" value="Znf_PARP_sf"/>
</dbReference>
<comment type="caution">
    <text evidence="13">The sequence shown here is derived from an EMBL/GenBank/DDBJ whole genome shotgun (WGS) entry which is preliminary data.</text>
</comment>
<dbReference type="Proteomes" id="UP000825935">
    <property type="component" value="Chromosome 16"/>
</dbReference>
<dbReference type="OrthoDB" id="2017365at2759"/>
<dbReference type="SMART" id="SM00292">
    <property type="entry name" value="BRCT"/>
    <property type="match status" value="1"/>
</dbReference>
<evidence type="ECO:0000259" key="10">
    <source>
        <dbReference type="PROSITE" id="PS50064"/>
    </source>
</evidence>
<dbReference type="PANTHER" id="PTHR10459:SF80">
    <property type="entry name" value="POLY [ADP-RIBOSE] POLYMERASE 1"/>
    <property type="match status" value="1"/>
</dbReference>
<evidence type="ECO:0008006" key="15">
    <source>
        <dbReference type="Google" id="ProtNLM"/>
    </source>
</evidence>
<dbReference type="Pfam" id="PF08063">
    <property type="entry name" value="Zn_ribbon_PADR1"/>
    <property type="match status" value="1"/>
</dbReference>
<evidence type="ECO:0000256" key="4">
    <source>
        <dbReference type="ARBA" id="ARBA00022723"/>
    </source>
</evidence>
<dbReference type="InterPro" id="IPR001510">
    <property type="entry name" value="Znf_PARP"/>
</dbReference>
<dbReference type="SUPFAM" id="SSF142921">
    <property type="entry name" value="WGR domain-like"/>
    <property type="match status" value="1"/>
</dbReference>
<dbReference type="Gene3D" id="3.40.50.10190">
    <property type="entry name" value="BRCT domain"/>
    <property type="match status" value="1"/>
</dbReference>
<protein>
    <recommendedName>
        <fullName evidence="15">Poly [ADP-ribose] polymerase 1</fullName>
    </recommendedName>
</protein>
<dbReference type="PROSITE" id="PS00347">
    <property type="entry name" value="ZF_PARP_1"/>
    <property type="match status" value="1"/>
</dbReference>
<dbReference type="SUPFAM" id="SSF57716">
    <property type="entry name" value="Glucocorticoid receptor-like (DNA-binding domain)"/>
    <property type="match status" value="2"/>
</dbReference>
<dbReference type="SMART" id="SM01336">
    <property type="entry name" value="zf-PARP"/>
    <property type="match status" value="2"/>
</dbReference>
<dbReference type="Pfam" id="PF05406">
    <property type="entry name" value="WGR"/>
    <property type="match status" value="1"/>
</dbReference>
<dbReference type="PROSITE" id="PS51977">
    <property type="entry name" value="WGR"/>
    <property type="match status" value="1"/>
</dbReference>
<dbReference type="GO" id="GO:0005730">
    <property type="term" value="C:nucleolus"/>
    <property type="evidence" value="ECO:0007669"/>
    <property type="project" value="TreeGrafter"/>
</dbReference>
<keyword evidence="6" id="KW-0862">Zinc</keyword>
<feature type="region of interest" description="Disordered" evidence="9">
    <location>
        <begin position="198"/>
        <end position="245"/>
    </location>
</feature>
<dbReference type="OMA" id="GWTSCTN"/>
<dbReference type="InterPro" id="IPR036930">
    <property type="entry name" value="WGR_dom_sf"/>
</dbReference>
<dbReference type="Gene3D" id="1.10.20.130">
    <property type="match status" value="1"/>
</dbReference>
<dbReference type="Pfam" id="PF21728">
    <property type="entry name" value="PADR1_N"/>
    <property type="match status" value="1"/>
</dbReference>
<comment type="subcellular location">
    <subcellularLocation>
        <location evidence="1">Nucleus</location>
    </subcellularLocation>
</comment>
<dbReference type="Gene3D" id="3.30.1740.10">
    <property type="entry name" value="Zinc finger, PARP-type"/>
    <property type="match status" value="2"/>
</dbReference>
<dbReference type="InterPro" id="IPR001357">
    <property type="entry name" value="BRCT_dom"/>
</dbReference>
<dbReference type="InterPro" id="IPR036420">
    <property type="entry name" value="BRCT_dom_sf"/>
</dbReference>
<accession>A0A8T2T1C4</accession>
<keyword evidence="14" id="KW-1185">Reference proteome</keyword>
<dbReference type="GO" id="GO:0008270">
    <property type="term" value="F:zinc ion binding"/>
    <property type="evidence" value="ECO:0007669"/>
    <property type="project" value="UniProtKB-KW"/>
</dbReference>
<dbReference type="SUPFAM" id="SSF52113">
    <property type="entry name" value="BRCT domain"/>
    <property type="match status" value="1"/>
</dbReference>
<feature type="domain" description="PARP-type" evidence="10">
    <location>
        <begin position="109"/>
        <end position="187"/>
    </location>
</feature>
<dbReference type="EMBL" id="CM035421">
    <property type="protein sequence ID" value="KAH7388332.1"/>
    <property type="molecule type" value="Genomic_DNA"/>
</dbReference>
<dbReference type="PROSITE" id="PS50172">
    <property type="entry name" value="BRCT"/>
    <property type="match status" value="1"/>
</dbReference>
<dbReference type="GO" id="GO:1990404">
    <property type="term" value="F:NAD+-protein mono-ADP-ribosyltransferase activity"/>
    <property type="evidence" value="ECO:0007669"/>
    <property type="project" value="TreeGrafter"/>
</dbReference>
<feature type="domain" description="BRCT" evidence="11">
    <location>
        <begin position="401"/>
        <end position="493"/>
    </location>
</feature>
<dbReference type="SMART" id="SM00773">
    <property type="entry name" value="WGR"/>
    <property type="match status" value="1"/>
</dbReference>
<dbReference type="FunFam" id="3.30.1740.10:FF:000004">
    <property type="entry name" value="Poly [ADP-ribose] polymerase"/>
    <property type="match status" value="1"/>
</dbReference>
<evidence type="ECO:0000256" key="8">
    <source>
        <dbReference type="ARBA" id="ARBA00023242"/>
    </source>
</evidence>
<evidence type="ECO:0000313" key="14">
    <source>
        <dbReference type="Proteomes" id="UP000825935"/>
    </source>
</evidence>
<proteinExistence type="predicted"/>
<feature type="compositionally biased region" description="Basic and acidic residues" evidence="9">
    <location>
        <begin position="229"/>
        <end position="245"/>
    </location>
</feature>
<feature type="domain" description="WGR" evidence="12">
    <location>
        <begin position="522"/>
        <end position="622"/>
    </location>
</feature>
<gene>
    <name evidence="13" type="ORF">KP509_16G070600</name>
</gene>
<dbReference type="AlphaFoldDB" id="A0A8T2T1C4"/>
<evidence type="ECO:0000256" key="3">
    <source>
        <dbReference type="ARBA" id="ARBA00022679"/>
    </source>
</evidence>
<dbReference type="InterPro" id="IPR008893">
    <property type="entry name" value="WGR_domain"/>
</dbReference>
<dbReference type="PANTHER" id="PTHR10459">
    <property type="entry name" value="DNA LIGASE"/>
    <property type="match status" value="1"/>
</dbReference>
<sequence length="631" mass="71758">MAGLPPPLPFKAEYAKSNRSTCKSCQSIITKDSLRIARVVQATQFEGYMPMWYHASCLFKKKGQIKSVDDVENLDSLRWEDQQRVRAYAENSGPNETGKSTEGDGDGEYAIEVAKSSRSTCKSCNEKIEKGQVRVSTMVTSDSAKFRGKVPAWRHAKCFFDLNWWRQPIEEMPGWEDLTPEDQKTVKVLVNIDSQDVKNVPGEQKGTKRKNKEQDVLSEASVQKKRVRKGEVQPEVKKAVPDVDTQKDVDHDKKLEIQSKALWNIKDDLKKNVDTNELRMMLEVNGQDPSGSQYDLWERCADGMLFGALAPCPVCSGPLEYHGGVYRCQGNLSEWSKCTFTTRSPQRLKGKWKIPEDSDNDYVIEWFKNQKTKKERRLFSTKLSTAENKSESSARKDEDKLKGSAMEGLKIAIVGRGIQSEWKKKIHGAGGQLLRDITPDIGCVVSSEAELELEENKEKIENALGLQIPIVKEEFLIECLKRGYLVHMNDYLLETAGKFSSTKKVKVKGRSAVHEDSGLQDIGHILEDGKTIYNTTLSLSDLSTGINSYYILQIIEHDSKNVHHLFRRWGRVGNSKVGGSKCDRMSKSAAVQEFKRLFREKTGNEWEAWESKVNFSKQPNRFYPVEIHFRY</sequence>
<dbReference type="InterPro" id="IPR038650">
    <property type="entry name" value="PADR1_C_dom_sf"/>
</dbReference>
<evidence type="ECO:0000256" key="7">
    <source>
        <dbReference type="ARBA" id="ARBA00023027"/>
    </source>
</evidence>
<dbReference type="FunFam" id="2.20.25.630:FF:000001">
    <property type="entry name" value="Poly [ADP-ribose] polymerase"/>
    <property type="match status" value="1"/>
</dbReference>
<dbReference type="Pfam" id="PF00645">
    <property type="entry name" value="zf-PARP"/>
    <property type="match status" value="2"/>
</dbReference>
<name>A0A8T2T1C4_CERRI</name>
<keyword evidence="5" id="KW-0863">Zinc-finger</keyword>
<evidence type="ECO:0000256" key="6">
    <source>
        <dbReference type="ARBA" id="ARBA00022833"/>
    </source>
</evidence>
<evidence type="ECO:0000256" key="2">
    <source>
        <dbReference type="ARBA" id="ARBA00022676"/>
    </source>
</evidence>
<dbReference type="GO" id="GO:0006302">
    <property type="term" value="P:double-strand break repair"/>
    <property type="evidence" value="ECO:0007669"/>
    <property type="project" value="TreeGrafter"/>
</dbReference>
<dbReference type="GO" id="GO:0070212">
    <property type="term" value="P:protein poly-ADP-ribosylation"/>
    <property type="evidence" value="ECO:0007669"/>
    <property type="project" value="TreeGrafter"/>
</dbReference>
<keyword evidence="8" id="KW-0539">Nucleus</keyword>
<dbReference type="Gene3D" id="2.20.25.630">
    <property type="match status" value="1"/>
</dbReference>
<organism evidence="13 14">
    <name type="scientific">Ceratopteris richardii</name>
    <name type="common">Triangle waterfern</name>
    <dbReference type="NCBI Taxonomy" id="49495"/>
    <lineage>
        <taxon>Eukaryota</taxon>
        <taxon>Viridiplantae</taxon>
        <taxon>Streptophyta</taxon>
        <taxon>Embryophyta</taxon>
        <taxon>Tracheophyta</taxon>
        <taxon>Polypodiopsida</taxon>
        <taxon>Polypodiidae</taxon>
        <taxon>Polypodiales</taxon>
        <taxon>Pteridineae</taxon>
        <taxon>Pteridaceae</taxon>
        <taxon>Parkerioideae</taxon>
        <taxon>Ceratopteris</taxon>
    </lineage>
</organism>
<evidence type="ECO:0000259" key="12">
    <source>
        <dbReference type="PROSITE" id="PS51977"/>
    </source>
</evidence>
<dbReference type="InterPro" id="IPR050800">
    <property type="entry name" value="ARTD/PARP"/>
</dbReference>
<keyword evidence="3" id="KW-0808">Transferase</keyword>
<evidence type="ECO:0000313" key="13">
    <source>
        <dbReference type="EMBL" id="KAH7388332.1"/>
    </source>
</evidence>
<dbReference type="FunFam" id="1.10.20.130:FF:000001">
    <property type="entry name" value="Poly [ADP-ribose] polymerase"/>
    <property type="match status" value="1"/>
</dbReference>
<evidence type="ECO:0000259" key="11">
    <source>
        <dbReference type="PROSITE" id="PS50172"/>
    </source>
</evidence>
<dbReference type="CDD" id="cd08001">
    <property type="entry name" value="WGR_PARP1_like"/>
    <property type="match status" value="1"/>
</dbReference>
<dbReference type="InterPro" id="IPR012982">
    <property type="entry name" value="PARP1-like_PADR1_Zn_ribbon"/>
</dbReference>
<evidence type="ECO:0000256" key="1">
    <source>
        <dbReference type="ARBA" id="ARBA00004123"/>
    </source>
</evidence>
<keyword evidence="7" id="KW-0520">NAD</keyword>
<dbReference type="Pfam" id="PF00533">
    <property type="entry name" value="BRCT"/>
    <property type="match status" value="1"/>
</dbReference>
<feature type="region of interest" description="Disordered" evidence="9">
    <location>
        <begin position="86"/>
        <end position="107"/>
    </location>
</feature>
<feature type="domain" description="PARP-type" evidence="10">
    <location>
        <begin position="10"/>
        <end position="93"/>
    </location>
</feature>
<evidence type="ECO:0000256" key="5">
    <source>
        <dbReference type="ARBA" id="ARBA00022771"/>
    </source>
</evidence>
<keyword evidence="2" id="KW-0328">Glycosyltransferase</keyword>
<dbReference type="PROSITE" id="PS50064">
    <property type="entry name" value="ZF_PARP_2"/>
    <property type="match status" value="2"/>
</dbReference>
<evidence type="ECO:0000256" key="9">
    <source>
        <dbReference type="SAM" id="MobiDB-lite"/>
    </source>
</evidence>
<dbReference type="PROSITE" id="PS52007">
    <property type="entry name" value="PADR1"/>
    <property type="match status" value="1"/>
</dbReference>
<reference evidence="13" key="1">
    <citation type="submission" date="2021-08" db="EMBL/GenBank/DDBJ databases">
        <title>WGS assembly of Ceratopteris richardii.</title>
        <authorList>
            <person name="Marchant D.B."/>
            <person name="Chen G."/>
            <person name="Jenkins J."/>
            <person name="Shu S."/>
            <person name="Leebens-Mack J."/>
            <person name="Grimwood J."/>
            <person name="Schmutz J."/>
            <person name="Soltis P."/>
            <person name="Soltis D."/>
            <person name="Chen Z.-H."/>
        </authorList>
    </citation>
    <scope>NUCLEOTIDE SEQUENCE</scope>
    <source>
        <strain evidence="13">Whitten #5841</strain>
        <tissue evidence="13">Leaf</tissue>
    </source>
</reference>
<dbReference type="GO" id="GO:0003677">
    <property type="term" value="F:DNA binding"/>
    <property type="evidence" value="ECO:0007669"/>
    <property type="project" value="InterPro"/>
</dbReference>
<keyword evidence="4" id="KW-0479">Metal-binding</keyword>
<dbReference type="SMART" id="SM01335">
    <property type="entry name" value="PADR1"/>
    <property type="match status" value="1"/>
</dbReference>